<dbReference type="OrthoDB" id="7871110at2"/>
<comment type="caution">
    <text evidence="1">The sequence shown here is derived from an EMBL/GenBank/DDBJ whole genome shotgun (WGS) entry which is preliminary data.</text>
</comment>
<dbReference type="STRING" id="561184.SAMN05216376_106204"/>
<dbReference type="EMBL" id="JSUQ01000007">
    <property type="protein sequence ID" value="KHQ53485.1"/>
    <property type="molecule type" value="Genomic_DNA"/>
</dbReference>
<reference evidence="1 2" key="1">
    <citation type="submission" date="2014-10" db="EMBL/GenBank/DDBJ databases">
        <title>Genome sequence of Ponticoccus sp. strain UMTAT08 isolated from clonal culture of toxic dinoflagellate Alexandrium tamiyavanichii.</title>
        <authorList>
            <person name="Gan H.Y."/>
            <person name="Muhd D.-D."/>
            <person name="Mohd Noor M.E."/>
            <person name="Yeong Y.S."/>
            <person name="Usup G."/>
        </authorList>
    </citation>
    <scope>NUCLEOTIDE SEQUENCE [LARGE SCALE GENOMIC DNA]</scope>
    <source>
        <strain evidence="1 2">UMTAT08</strain>
    </source>
</reference>
<proteinExistence type="predicted"/>
<evidence type="ECO:0008006" key="3">
    <source>
        <dbReference type="Google" id="ProtNLM"/>
    </source>
</evidence>
<name>A0A0B3RQX0_9RHOB</name>
<dbReference type="AlphaFoldDB" id="A0A0B3RQX0"/>
<dbReference type="Proteomes" id="UP000030960">
    <property type="component" value="Unassembled WGS sequence"/>
</dbReference>
<keyword evidence="2" id="KW-1185">Reference proteome</keyword>
<evidence type="ECO:0000313" key="2">
    <source>
        <dbReference type="Proteomes" id="UP000030960"/>
    </source>
</evidence>
<dbReference type="PATRIC" id="fig|1515334.3.peg.2030"/>
<gene>
    <name evidence="1" type="ORF">OA50_02015</name>
</gene>
<dbReference type="GeneID" id="66501383"/>
<protein>
    <recommendedName>
        <fullName evidence="3">Lipopolysaccharide export system protein LptC</fullName>
    </recommendedName>
</protein>
<dbReference type="RefSeq" id="WP_043140708.1">
    <property type="nucleotide sequence ID" value="NZ_AP022337.1"/>
</dbReference>
<evidence type="ECO:0000313" key="1">
    <source>
        <dbReference type="EMBL" id="KHQ53485.1"/>
    </source>
</evidence>
<accession>A0A225PV21</accession>
<accession>A0A0B3RQX0</accession>
<organism evidence="1 2">
    <name type="scientific">Mameliella alba</name>
    <dbReference type="NCBI Taxonomy" id="561184"/>
    <lineage>
        <taxon>Bacteria</taxon>
        <taxon>Pseudomonadati</taxon>
        <taxon>Pseudomonadota</taxon>
        <taxon>Alphaproteobacteria</taxon>
        <taxon>Rhodobacterales</taxon>
        <taxon>Roseobacteraceae</taxon>
        <taxon>Mameliella</taxon>
    </lineage>
</organism>
<sequence length="204" mass="22141">MRRGDGLYSRVIAWLKILLPLVALAMLSTLFFLSRSTEPLQDVPFVEALQRNVAREQVSAPYYAGTTTKGDVLTMTARSVRPEGDGQIIADELEARMRLTDGSELRLDAVEATLRDRNQLAHLQGGVRIESSQGYVLRTEGLMSRLDEIAAESIGPVSGEGPVGRFEAGHLKIAPSGEEGAVQMVFSGGVKLVYQPPKEESAAE</sequence>
<accession>A0A225QR75</accession>